<gene>
    <name evidence="5" type="ORF">IZU98_14230</name>
</gene>
<dbReference type="Gene3D" id="2.170.150.10">
    <property type="entry name" value="Metal Binding Protein, Guanine Nucleotide Exchange Factor, Chain A"/>
    <property type="match status" value="1"/>
</dbReference>
<dbReference type="GO" id="GO:0005737">
    <property type="term" value="C:cytoplasm"/>
    <property type="evidence" value="ECO:0007669"/>
    <property type="project" value="UniProtKB-SubCell"/>
</dbReference>
<comment type="subcellular location">
    <subcellularLocation>
        <location evidence="1">Cytoplasm</location>
    </subcellularLocation>
</comment>
<dbReference type="InterPro" id="IPR011057">
    <property type="entry name" value="Mss4-like_sf"/>
</dbReference>
<dbReference type="InterPro" id="IPR034737">
    <property type="entry name" value="TCTP"/>
</dbReference>
<dbReference type="EMBL" id="CP064946">
    <property type="protein sequence ID" value="QPH47562.1"/>
    <property type="molecule type" value="Genomic_DNA"/>
</dbReference>
<keyword evidence="2" id="KW-0963">Cytoplasm</keyword>
<dbReference type="Proteomes" id="UP000594430">
    <property type="component" value="Chromosome"/>
</dbReference>
<dbReference type="GO" id="GO:0005509">
    <property type="term" value="F:calcium ion binding"/>
    <property type="evidence" value="ECO:0007669"/>
    <property type="project" value="TreeGrafter"/>
</dbReference>
<protein>
    <recommendedName>
        <fullName evidence="4">TCTP domain-containing protein</fullName>
    </recommendedName>
</protein>
<organism evidence="5 6">
    <name type="scientific">Pseudomonas fulva</name>
    <dbReference type="NCBI Taxonomy" id="47880"/>
    <lineage>
        <taxon>Bacteria</taxon>
        <taxon>Pseudomonadati</taxon>
        <taxon>Pseudomonadota</taxon>
        <taxon>Gammaproteobacteria</taxon>
        <taxon>Pseudomonadales</taxon>
        <taxon>Pseudomonadaceae</taxon>
        <taxon>Pseudomonas</taxon>
    </lineage>
</organism>
<dbReference type="InterPro" id="IPR011323">
    <property type="entry name" value="Mss4/transl-control_tumour"/>
</dbReference>
<dbReference type="PROSITE" id="PS51797">
    <property type="entry name" value="TCTP_3"/>
    <property type="match status" value="1"/>
</dbReference>
<evidence type="ECO:0000313" key="6">
    <source>
        <dbReference type="Proteomes" id="UP000594430"/>
    </source>
</evidence>
<sequence>MLIYKDVFTGDELASDSFPVKIVDDLIFEFRGRHVAWKETEKVLNLSVDEDGGGDERVERGIDIVLSHRLIEMDCYEDSVVFKSYIKNYAKNVVEYLEGAKRTQVEIDDFKKRLQRWVVGLSNKERFKNLQFFVGETMAEGSGEGQVCIIEHREEADGKVPYLMLIKEGVSVEND</sequence>
<dbReference type="InterPro" id="IPR018105">
    <property type="entry name" value="Translational_control_tumour_p"/>
</dbReference>
<evidence type="ECO:0000256" key="1">
    <source>
        <dbReference type="ARBA" id="ARBA00004496"/>
    </source>
</evidence>
<dbReference type="PRINTS" id="PR01653">
    <property type="entry name" value="TCTPROTEIN"/>
</dbReference>
<dbReference type="AlphaFoldDB" id="A0A7S9L572"/>
<dbReference type="RefSeq" id="WP_049695709.1">
    <property type="nucleotide sequence ID" value="NZ_BQHM01000023.1"/>
</dbReference>
<dbReference type="PANTHER" id="PTHR11991:SF0">
    <property type="entry name" value="TRANSLATIONALLY-CONTROLLED TUMOR PROTEIN"/>
    <property type="match status" value="1"/>
</dbReference>
<proteinExistence type="predicted"/>
<dbReference type="SUPFAM" id="SSF51316">
    <property type="entry name" value="Mss4-like"/>
    <property type="match status" value="1"/>
</dbReference>
<feature type="domain" description="TCTP" evidence="4">
    <location>
        <begin position="1"/>
        <end position="175"/>
    </location>
</feature>
<keyword evidence="3" id="KW-0106">Calcium</keyword>
<reference evidence="5 6" key="1">
    <citation type="submission" date="2020-11" db="EMBL/GenBank/DDBJ databases">
        <title>Pseudomonas fulva producing VIM-24.</title>
        <authorList>
            <person name="Liu S."/>
        </authorList>
    </citation>
    <scope>NUCLEOTIDE SEQUENCE [LARGE SCALE GENOMIC DNA]</scope>
    <source>
        <strain evidence="5 6">ZDHY414</strain>
    </source>
</reference>
<evidence type="ECO:0000313" key="5">
    <source>
        <dbReference type="EMBL" id="QPH47562.1"/>
    </source>
</evidence>
<evidence type="ECO:0000256" key="3">
    <source>
        <dbReference type="ARBA" id="ARBA00022837"/>
    </source>
</evidence>
<dbReference type="PANTHER" id="PTHR11991">
    <property type="entry name" value="TRANSLATIONALLY CONTROLLED TUMOR PROTEIN-RELATED"/>
    <property type="match status" value="1"/>
</dbReference>
<evidence type="ECO:0000256" key="2">
    <source>
        <dbReference type="ARBA" id="ARBA00022490"/>
    </source>
</evidence>
<dbReference type="FunFam" id="2.170.150.10:FF:000010">
    <property type="entry name" value="Translationally-controlled tumor protein homolog"/>
    <property type="match status" value="1"/>
</dbReference>
<name>A0A7S9L572_9PSED</name>
<accession>A0A7S9L572</accession>
<dbReference type="Pfam" id="PF00838">
    <property type="entry name" value="TCTP"/>
    <property type="match status" value="1"/>
</dbReference>
<evidence type="ECO:0000259" key="4">
    <source>
        <dbReference type="PROSITE" id="PS51797"/>
    </source>
</evidence>